<sequence>MARTESKQPISPKIKDTEQYMKDRIGTGVSYDVGFREIVVLKQQLQLYYVNGLCDSALVVEIMKKLIEINDFESNRKKLKEIVQNRLVHEQVEIVETMDEAVDQLLAGLIVIFLDGEKLAFVVDLRSYPGRNPEEPDTERVIRGSRDGYTENIVLNTALTRRRVRDARLRNEMLKVGERSRTDICISYIEDIADDGLVREVKDKVSAIDIDGLAMADKTVDEFILDSKWNLYPLVRYTERPDVAAAHLLEGHVLIMTDTSPSVIIIPTTYFHHLQHAEEYRQSPTVGTFVRWVRFIAVFLSIYLLPLWLLFVTKPELLPKMLDFIGPNKTGEIPIFLQIIVAEIGVEFLRMAAIHTPTPLTTALGLIAAVLVGQIAVDVGLFSPEVILYVAISVIGSYVTPSYELSVSNKLAKLFLLVMTALFGVVGFMIGITVNLLVLVKTRALKTPYLWPFIPFNAYAMLHIVFRIPVPFADKRPSITHPKNVYRQPRKKNS</sequence>
<evidence type="ECO:0000256" key="1">
    <source>
        <dbReference type="ARBA" id="ARBA00004141"/>
    </source>
</evidence>
<dbReference type="InterPro" id="IPR004995">
    <property type="entry name" value="Spore_Ger"/>
</dbReference>
<protein>
    <submittedName>
        <fullName evidence="6">Spore germination protein</fullName>
    </submittedName>
</protein>
<keyword evidence="3 4" id="KW-0472">Membrane</keyword>
<comment type="subcellular location">
    <subcellularLocation>
        <location evidence="4">Cell membrane</location>
    </subcellularLocation>
    <subcellularLocation>
        <location evidence="1">Membrane</location>
        <topology evidence="1">Multi-pass membrane protein</topology>
    </subcellularLocation>
</comment>
<dbReference type="Pfam" id="PF03323">
    <property type="entry name" value="GerA"/>
    <property type="match status" value="1"/>
</dbReference>
<feature type="transmembrane region" description="Helical" evidence="5">
    <location>
        <begin position="386"/>
        <end position="403"/>
    </location>
</feature>
<dbReference type="PANTHER" id="PTHR22550">
    <property type="entry name" value="SPORE GERMINATION PROTEIN"/>
    <property type="match status" value="1"/>
</dbReference>
<dbReference type="PIRSF" id="PIRSF005690">
    <property type="entry name" value="GerBA"/>
    <property type="match status" value="1"/>
</dbReference>
<dbReference type="Proteomes" id="UP001180087">
    <property type="component" value="Chromosome"/>
</dbReference>
<keyword evidence="5" id="KW-0812">Transmembrane</keyword>
<evidence type="ECO:0000313" key="6">
    <source>
        <dbReference type="EMBL" id="WLV23482.1"/>
    </source>
</evidence>
<evidence type="ECO:0000256" key="5">
    <source>
        <dbReference type="SAM" id="Phobius"/>
    </source>
</evidence>
<dbReference type="RefSeq" id="WP_348025550.1">
    <property type="nucleotide sequence ID" value="NZ_CP129113.1"/>
</dbReference>
<keyword evidence="5" id="KW-1133">Transmembrane helix</keyword>
<reference evidence="6" key="1">
    <citation type="submission" date="2023-06" db="EMBL/GenBank/DDBJ databases">
        <title>A Treasure from Seagulls: Isolation and Description of Aciduricobacillus qingdaonensis gen. nov., sp. nov., a Rare Obligately Uric Acid-utilizing Member in the Family Bacillaceae.</title>
        <authorList>
            <person name="Liu W."/>
            <person name="Wang B."/>
        </authorList>
    </citation>
    <scope>NUCLEOTIDE SEQUENCE</scope>
    <source>
        <strain evidence="6">44XB</strain>
    </source>
</reference>
<evidence type="ECO:0000313" key="7">
    <source>
        <dbReference type="Proteomes" id="UP001180087"/>
    </source>
</evidence>
<feature type="transmembrane region" description="Helical" evidence="5">
    <location>
        <begin position="292"/>
        <end position="313"/>
    </location>
</feature>
<evidence type="ECO:0000256" key="3">
    <source>
        <dbReference type="ARBA" id="ARBA00023136"/>
    </source>
</evidence>
<keyword evidence="7" id="KW-1185">Reference proteome</keyword>
<dbReference type="EMBL" id="CP129113">
    <property type="protein sequence ID" value="WLV23482.1"/>
    <property type="molecule type" value="Genomic_DNA"/>
</dbReference>
<dbReference type="InterPro" id="IPR050768">
    <property type="entry name" value="UPF0353/GerABKA_families"/>
</dbReference>
<accession>A0ABY9KUP5</accession>
<feature type="transmembrane region" description="Helical" evidence="5">
    <location>
        <begin position="415"/>
        <end position="437"/>
    </location>
</feature>
<organism evidence="6 7">
    <name type="scientific">Aciduricibacillus chroicocephali</name>
    <dbReference type="NCBI Taxonomy" id="3054939"/>
    <lineage>
        <taxon>Bacteria</taxon>
        <taxon>Bacillati</taxon>
        <taxon>Bacillota</taxon>
        <taxon>Bacilli</taxon>
        <taxon>Bacillales</taxon>
        <taxon>Bacillaceae</taxon>
        <taxon>Aciduricibacillus</taxon>
    </lineage>
</organism>
<comment type="similarity">
    <text evidence="2 4">Belongs to the GerABKA family.</text>
</comment>
<gene>
    <name evidence="6" type="ORF">QR721_07390</name>
</gene>
<dbReference type="PANTHER" id="PTHR22550:SF9">
    <property type="entry name" value="STAGE V SPORULATION PROTEIN AF"/>
    <property type="match status" value="1"/>
</dbReference>
<name>A0ABY9KUP5_9BACI</name>
<evidence type="ECO:0000256" key="4">
    <source>
        <dbReference type="PIRNR" id="PIRNR005690"/>
    </source>
</evidence>
<evidence type="ECO:0000256" key="2">
    <source>
        <dbReference type="ARBA" id="ARBA00005278"/>
    </source>
</evidence>
<feature type="transmembrane region" description="Helical" evidence="5">
    <location>
        <begin position="360"/>
        <end position="380"/>
    </location>
</feature>
<proteinExistence type="inferred from homology"/>